<name>A0ABV4P3S1_9GAMM</name>
<protein>
    <recommendedName>
        <fullName evidence="3">Permuted papain-like amidase enzyme, YaeF/YiiX, C92 family</fullName>
    </recommendedName>
</protein>
<accession>A0ABV4P3S1</accession>
<dbReference type="Proteomes" id="UP001569428">
    <property type="component" value="Unassembled WGS sequence"/>
</dbReference>
<keyword evidence="2" id="KW-1185">Reference proteome</keyword>
<evidence type="ECO:0000313" key="2">
    <source>
        <dbReference type="Proteomes" id="UP001569428"/>
    </source>
</evidence>
<evidence type="ECO:0000313" key="1">
    <source>
        <dbReference type="EMBL" id="MFA0812902.1"/>
    </source>
</evidence>
<comment type="caution">
    <text evidence="1">The sequence shown here is derived from an EMBL/GenBank/DDBJ whole genome shotgun (WGS) entry which is preliminary data.</text>
</comment>
<evidence type="ECO:0008006" key="3">
    <source>
        <dbReference type="Google" id="ProtNLM"/>
    </source>
</evidence>
<organism evidence="1 2">
    <name type="scientific">Microbulbifer epialgicus</name>
    <dbReference type="NCBI Taxonomy" id="393907"/>
    <lineage>
        <taxon>Bacteria</taxon>
        <taxon>Pseudomonadati</taxon>
        <taxon>Pseudomonadota</taxon>
        <taxon>Gammaproteobacteria</taxon>
        <taxon>Cellvibrionales</taxon>
        <taxon>Microbulbiferaceae</taxon>
        <taxon>Microbulbifer</taxon>
    </lineage>
</organism>
<dbReference type="EMBL" id="JBGMEK010000059">
    <property type="protein sequence ID" value="MFA0812902.1"/>
    <property type="molecule type" value="Genomic_DNA"/>
</dbReference>
<sequence length="156" mass="17404">MLKVHVWPPHGNMVGHASLSFEGNYVSFWPEDGAGKKDLKIKTSQPGQFMNALHEDIQAEGNRQPITVTIPNINAEALEDFILNLQRNTPRYQLARYNCSNVVAECLKIACGREPSFYPTAQEYSKLGKFIGRGIWTPNQILQFARELAAEGAATV</sequence>
<reference evidence="1 2" key="1">
    <citation type="submission" date="2024-08" db="EMBL/GenBank/DDBJ databases">
        <authorList>
            <person name="Ishaq N."/>
        </authorList>
    </citation>
    <scope>NUCLEOTIDE SEQUENCE [LARGE SCALE GENOMIC DNA]</scope>
    <source>
        <strain evidence="1 2">DSM 18651</strain>
    </source>
</reference>
<gene>
    <name evidence="1" type="ORF">ACCI49_18490</name>
</gene>
<proteinExistence type="predicted"/>